<comment type="subcellular location">
    <subcellularLocation>
        <location evidence="1">Membrane</location>
    </subcellularLocation>
</comment>
<gene>
    <name evidence="7" type="ORF">L596_007797</name>
</gene>
<sequence length="99" mass="9951">MTDYFGLAYGALICTGGLVGYLKAGSVPSLAAGMICGLLAGFGAHTNNNALMLGVSSVLGGVMGKRFLNSGKLMPAGVVCVLSILIFGRGIIRAVQASQ</sequence>
<dbReference type="PANTHER" id="PTHR12668">
    <property type="entry name" value="TRANSMEMBRANE PROTEIN 14, 15"/>
    <property type="match status" value="1"/>
</dbReference>
<comment type="similarity">
    <text evidence="2">Belongs to the TMEM14 family.</text>
</comment>
<feature type="transmembrane region" description="Helical" evidence="6">
    <location>
        <begin position="73"/>
        <end position="92"/>
    </location>
</feature>
<dbReference type="Gene3D" id="1.10.10.1740">
    <property type="entry name" value="Transmembrane protein 14-like"/>
    <property type="match status" value="1"/>
</dbReference>
<name>A0A4U5PAG5_STECR</name>
<keyword evidence="8" id="KW-1185">Reference proteome</keyword>
<evidence type="ECO:0000256" key="6">
    <source>
        <dbReference type="SAM" id="Phobius"/>
    </source>
</evidence>
<evidence type="ECO:0000256" key="4">
    <source>
        <dbReference type="ARBA" id="ARBA00022989"/>
    </source>
</evidence>
<dbReference type="STRING" id="34508.A0A4U5PAG5"/>
<evidence type="ECO:0000256" key="2">
    <source>
        <dbReference type="ARBA" id="ARBA00007590"/>
    </source>
</evidence>
<evidence type="ECO:0000256" key="5">
    <source>
        <dbReference type="ARBA" id="ARBA00023136"/>
    </source>
</evidence>
<reference evidence="7 8" key="2">
    <citation type="journal article" date="2019" name="G3 (Bethesda)">
        <title>Hybrid Assembly of the Genome of the Entomopathogenic Nematode Steinernema carpocapsae Identifies the X-Chromosome.</title>
        <authorList>
            <person name="Serra L."/>
            <person name="Macchietto M."/>
            <person name="Macias-Munoz A."/>
            <person name="McGill C.J."/>
            <person name="Rodriguez I.M."/>
            <person name="Rodriguez B."/>
            <person name="Murad R."/>
            <person name="Mortazavi A."/>
        </authorList>
    </citation>
    <scope>NUCLEOTIDE SEQUENCE [LARGE SCALE GENOMIC DNA]</scope>
    <source>
        <strain evidence="7 8">ALL</strain>
    </source>
</reference>
<dbReference type="InterPro" id="IPR044890">
    <property type="entry name" value="TMEM14_sf"/>
</dbReference>
<accession>A0A4U5PAG5</accession>
<feature type="transmembrane region" description="Helical" evidence="6">
    <location>
        <begin position="29"/>
        <end position="46"/>
    </location>
</feature>
<organism evidence="7 8">
    <name type="scientific">Steinernema carpocapsae</name>
    <name type="common">Entomopathogenic nematode</name>
    <dbReference type="NCBI Taxonomy" id="34508"/>
    <lineage>
        <taxon>Eukaryota</taxon>
        <taxon>Metazoa</taxon>
        <taxon>Ecdysozoa</taxon>
        <taxon>Nematoda</taxon>
        <taxon>Chromadorea</taxon>
        <taxon>Rhabditida</taxon>
        <taxon>Tylenchina</taxon>
        <taxon>Panagrolaimomorpha</taxon>
        <taxon>Strongyloidoidea</taxon>
        <taxon>Steinernematidae</taxon>
        <taxon>Steinernema</taxon>
    </lineage>
</organism>
<dbReference type="EMBL" id="AZBU02000002">
    <property type="protein sequence ID" value="TKR93317.1"/>
    <property type="molecule type" value="Genomic_DNA"/>
</dbReference>
<dbReference type="AlphaFoldDB" id="A0A4U5PAG5"/>
<dbReference type="InterPro" id="IPR005349">
    <property type="entry name" value="TMEM14"/>
</dbReference>
<dbReference type="PANTHER" id="PTHR12668:SF43">
    <property type="entry name" value="TRANSMEMBRANE PROTEIN 14 HOMOLOG"/>
    <property type="match status" value="1"/>
</dbReference>
<evidence type="ECO:0000256" key="1">
    <source>
        <dbReference type="ARBA" id="ARBA00004370"/>
    </source>
</evidence>
<evidence type="ECO:0000256" key="3">
    <source>
        <dbReference type="ARBA" id="ARBA00022692"/>
    </source>
</evidence>
<feature type="transmembrane region" description="Helical" evidence="6">
    <location>
        <begin position="6"/>
        <end position="22"/>
    </location>
</feature>
<keyword evidence="3 6" id="KW-0812">Transmembrane</keyword>
<protein>
    <recommendedName>
        <fullName evidence="9">Transmembrane protein 14C</fullName>
    </recommendedName>
</protein>
<proteinExistence type="inferred from homology"/>
<reference evidence="7 8" key="1">
    <citation type="journal article" date="2015" name="Genome Biol.">
        <title>Comparative genomics of Steinernema reveals deeply conserved gene regulatory networks.</title>
        <authorList>
            <person name="Dillman A.R."/>
            <person name="Macchietto M."/>
            <person name="Porter C.F."/>
            <person name="Rogers A."/>
            <person name="Williams B."/>
            <person name="Antoshechkin I."/>
            <person name="Lee M.M."/>
            <person name="Goodwin Z."/>
            <person name="Lu X."/>
            <person name="Lewis E.E."/>
            <person name="Goodrich-Blair H."/>
            <person name="Stock S.P."/>
            <person name="Adams B.J."/>
            <person name="Sternberg P.W."/>
            <person name="Mortazavi A."/>
        </authorList>
    </citation>
    <scope>NUCLEOTIDE SEQUENCE [LARGE SCALE GENOMIC DNA]</scope>
    <source>
        <strain evidence="7 8">ALL</strain>
    </source>
</reference>
<evidence type="ECO:0000313" key="8">
    <source>
        <dbReference type="Proteomes" id="UP000298663"/>
    </source>
</evidence>
<dbReference type="Proteomes" id="UP000298663">
    <property type="component" value="Unassembled WGS sequence"/>
</dbReference>
<evidence type="ECO:0000313" key="7">
    <source>
        <dbReference type="EMBL" id="TKR93317.1"/>
    </source>
</evidence>
<evidence type="ECO:0008006" key="9">
    <source>
        <dbReference type="Google" id="ProtNLM"/>
    </source>
</evidence>
<comment type="caution">
    <text evidence="7">The sequence shown here is derived from an EMBL/GenBank/DDBJ whole genome shotgun (WGS) entry which is preliminary data.</text>
</comment>
<keyword evidence="5 6" id="KW-0472">Membrane</keyword>
<dbReference type="GO" id="GO:0031966">
    <property type="term" value="C:mitochondrial membrane"/>
    <property type="evidence" value="ECO:0007669"/>
    <property type="project" value="TreeGrafter"/>
</dbReference>
<dbReference type="Pfam" id="PF03647">
    <property type="entry name" value="Tmemb_14"/>
    <property type="match status" value="1"/>
</dbReference>
<dbReference type="GO" id="GO:0070453">
    <property type="term" value="P:regulation of heme biosynthetic process"/>
    <property type="evidence" value="ECO:0007669"/>
    <property type="project" value="TreeGrafter"/>
</dbReference>
<keyword evidence="4 6" id="KW-1133">Transmembrane helix</keyword>
<dbReference type="OrthoDB" id="5620at2759"/>